<evidence type="ECO:0000256" key="3">
    <source>
        <dbReference type="SAM" id="Coils"/>
    </source>
</evidence>
<dbReference type="PANTHER" id="PTHR43861">
    <property type="entry name" value="TRANS-ACONITATE 2-METHYLTRANSFERASE-RELATED"/>
    <property type="match status" value="1"/>
</dbReference>
<accession>A0AB39BPH2</accession>
<evidence type="ECO:0000256" key="2">
    <source>
        <dbReference type="ARBA" id="ARBA00022679"/>
    </source>
</evidence>
<dbReference type="Pfam" id="PF13649">
    <property type="entry name" value="Methyltransf_25"/>
    <property type="match status" value="1"/>
</dbReference>
<dbReference type="InterPro" id="IPR041698">
    <property type="entry name" value="Methyltransf_25"/>
</dbReference>
<proteinExistence type="predicted"/>
<feature type="coiled-coil region" evidence="3">
    <location>
        <begin position="64"/>
        <end position="91"/>
    </location>
</feature>
<evidence type="ECO:0000313" key="5">
    <source>
        <dbReference type="EMBL" id="XDI35415.1"/>
    </source>
</evidence>
<name>A0AB39BPH2_9BACI</name>
<evidence type="ECO:0000259" key="4">
    <source>
        <dbReference type="Pfam" id="PF13649"/>
    </source>
</evidence>
<dbReference type="GO" id="GO:0032259">
    <property type="term" value="P:methylation"/>
    <property type="evidence" value="ECO:0007669"/>
    <property type="project" value="UniProtKB-KW"/>
</dbReference>
<dbReference type="InterPro" id="IPR029063">
    <property type="entry name" value="SAM-dependent_MTases_sf"/>
</dbReference>
<dbReference type="EMBL" id="CP162551">
    <property type="protein sequence ID" value="XDI35415.1"/>
    <property type="molecule type" value="Genomic_DNA"/>
</dbReference>
<dbReference type="AlphaFoldDB" id="A0AB39BPH2"/>
<organism evidence="5">
    <name type="scientific">Alkalihalophilus sp. As8PL</name>
    <dbReference type="NCBI Taxonomy" id="3237103"/>
    <lineage>
        <taxon>Bacteria</taxon>
        <taxon>Bacillati</taxon>
        <taxon>Bacillota</taxon>
        <taxon>Bacilli</taxon>
        <taxon>Bacillales</taxon>
        <taxon>Bacillaceae</taxon>
        <taxon>Alkalihalophilus</taxon>
    </lineage>
</organism>
<dbReference type="Gene3D" id="2.20.25.110">
    <property type="entry name" value="S-adenosyl-L-methionine-dependent methyltransferases"/>
    <property type="match status" value="1"/>
</dbReference>
<dbReference type="Gene3D" id="3.40.50.150">
    <property type="entry name" value="Vaccinia Virus protein VP39"/>
    <property type="match status" value="1"/>
</dbReference>
<keyword evidence="3" id="KW-0175">Coiled coil</keyword>
<keyword evidence="2 5" id="KW-0808">Transferase</keyword>
<gene>
    <name evidence="5" type="ORF">AB3N04_11865</name>
</gene>
<dbReference type="PANTHER" id="PTHR43861:SF1">
    <property type="entry name" value="TRANS-ACONITATE 2-METHYLTRANSFERASE"/>
    <property type="match status" value="1"/>
</dbReference>
<dbReference type="SUPFAM" id="SSF53335">
    <property type="entry name" value="S-adenosyl-L-methionine-dependent methyltransferases"/>
    <property type="match status" value="1"/>
</dbReference>
<dbReference type="GO" id="GO:0008168">
    <property type="term" value="F:methyltransferase activity"/>
    <property type="evidence" value="ECO:0007669"/>
    <property type="project" value="UniProtKB-KW"/>
</dbReference>
<keyword evidence="1 5" id="KW-0489">Methyltransferase</keyword>
<sequence>MKLDNFDKYKDPLLYDVENDHFEDDLALIEEYAARTRGPIIDLACGTGRTALHLARLGHDVIGIDIHQGMLEHAKNKAQQANLKIDFQLQDATTLSLSLKGSFLFLVGNAFQHFLTNEDQDKLLEGIYTHIEEDGIFLFGTRFLEKEDIIGTAPYNRTFRDHLGREITEWHIETYDPLEQILTCDSKVQMIDGVQVNGEEETIRLRYVFPKEMERLLTSKGFSIIHAYADWKKTPLHARSRQMIYVCKKIKNHSK</sequence>
<reference evidence="5" key="1">
    <citation type="submission" date="2024-07" db="EMBL/GenBank/DDBJ databases">
        <title>Identification and characteristics of an arsenic-resistant bacterial isolate, which belongs to a novel species.</title>
        <authorList>
            <person name="Juszczyk A."/>
            <person name="Kowalczyk A."/>
            <person name="Was K."/>
            <person name="Kosowicz W."/>
            <person name="Budzyn A."/>
            <person name="Latowski D."/>
        </authorList>
    </citation>
    <scope>NUCLEOTIDE SEQUENCE</scope>
    <source>
        <strain evidence="5">As8PL</strain>
    </source>
</reference>
<dbReference type="CDD" id="cd02440">
    <property type="entry name" value="AdoMet_MTases"/>
    <property type="match status" value="1"/>
</dbReference>
<protein>
    <submittedName>
        <fullName evidence="5">Class I SAM-dependent methyltransferase</fullName>
        <ecNumber evidence="5">2.1.1.-</ecNumber>
    </submittedName>
</protein>
<evidence type="ECO:0000256" key="1">
    <source>
        <dbReference type="ARBA" id="ARBA00022603"/>
    </source>
</evidence>
<dbReference type="EC" id="2.1.1.-" evidence="5"/>
<feature type="domain" description="Methyltransferase" evidence="4">
    <location>
        <begin position="40"/>
        <end position="135"/>
    </location>
</feature>
<dbReference type="RefSeq" id="WP_368502988.1">
    <property type="nucleotide sequence ID" value="NZ_CP162551.1"/>
</dbReference>